<accession>A0A1S2XD34</accession>
<dbReference type="RefSeq" id="XP_004487461.1">
    <property type="nucleotide sequence ID" value="XM_004487404.3"/>
</dbReference>
<keyword evidence="7" id="KW-1185">Reference proteome</keyword>
<evidence type="ECO:0000256" key="2">
    <source>
        <dbReference type="ARBA" id="ARBA00022692"/>
    </source>
</evidence>
<dbReference type="GeneID" id="101495590"/>
<evidence type="ECO:0000256" key="3">
    <source>
        <dbReference type="ARBA" id="ARBA00022989"/>
    </source>
</evidence>
<dbReference type="GO" id="GO:0009506">
    <property type="term" value="C:plasmodesma"/>
    <property type="evidence" value="ECO:0007669"/>
    <property type="project" value="TreeGrafter"/>
</dbReference>
<reference evidence="8" key="2">
    <citation type="submission" date="2025-08" db="UniProtKB">
        <authorList>
            <consortium name="RefSeq"/>
        </authorList>
    </citation>
    <scope>IDENTIFICATION</scope>
    <source>
        <tissue evidence="8">Etiolated seedlings</tissue>
    </source>
</reference>
<protein>
    <submittedName>
        <fullName evidence="8">NDR1/HIN1-like protein 1</fullName>
    </submittedName>
</protein>
<dbReference type="GO" id="GO:0098542">
    <property type="term" value="P:defense response to other organism"/>
    <property type="evidence" value="ECO:0007669"/>
    <property type="project" value="InterPro"/>
</dbReference>
<proteinExistence type="predicted"/>
<evidence type="ECO:0000313" key="8">
    <source>
        <dbReference type="RefSeq" id="XP_004487461.1"/>
    </source>
</evidence>
<dbReference type="InterPro" id="IPR004864">
    <property type="entry name" value="LEA_2"/>
</dbReference>
<keyword evidence="2 5" id="KW-0812">Transmembrane</keyword>
<evidence type="ECO:0000256" key="5">
    <source>
        <dbReference type="SAM" id="Phobius"/>
    </source>
</evidence>
<dbReference type="Proteomes" id="UP000087171">
    <property type="component" value="Chromosome Ca1"/>
</dbReference>
<dbReference type="PANTHER" id="PTHR31415">
    <property type="entry name" value="OS05G0367900 PROTEIN"/>
    <property type="match status" value="1"/>
</dbReference>
<gene>
    <name evidence="8" type="primary">LOC101495590</name>
</gene>
<evidence type="ECO:0000256" key="4">
    <source>
        <dbReference type="ARBA" id="ARBA00023136"/>
    </source>
</evidence>
<dbReference type="AlphaFoldDB" id="A0A1S2XD34"/>
<keyword evidence="4 5" id="KW-0472">Membrane</keyword>
<comment type="subcellular location">
    <subcellularLocation>
        <location evidence="1">Membrane</location>
        <topology evidence="1">Single-pass membrane protein</topology>
    </subcellularLocation>
</comment>
<reference evidence="7" key="1">
    <citation type="journal article" date="2013" name="Nat. Biotechnol.">
        <title>Draft genome sequence of chickpea (Cicer arietinum) provides a resource for trait improvement.</title>
        <authorList>
            <person name="Varshney R.K."/>
            <person name="Song C."/>
            <person name="Saxena R.K."/>
            <person name="Azam S."/>
            <person name="Yu S."/>
            <person name="Sharpe A.G."/>
            <person name="Cannon S."/>
            <person name="Baek J."/>
            <person name="Rosen B.D."/>
            <person name="Tar'an B."/>
            <person name="Millan T."/>
            <person name="Zhang X."/>
            <person name="Ramsay L.D."/>
            <person name="Iwata A."/>
            <person name="Wang Y."/>
            <person name="Nelson W."/>
            <person name="Farmer A.D."/>
            <person name="Gaur P.M."/>
            <person name="Soderlund C."/>
            <person name="Penmetsa R.V."/>
            <person name="Xu C."/>
            <person name="Bharti A.K."/>
            <person name="He W."/>
            <person name="Winter P."/>
            <person name="Zhao S."/>
            <person name="Hane J.K."/>
            <person name="Carrasquilla-Garcia N."/>
            <person name="Condie J.A."/>
            <person name="Upadhyaya H.D."/>
            <person name="Luo M.C."/>
            <person name="Thudi M."/>
            <person name="Gowda C.L."/>
            <person name="Singh N.P."/>
            <person name="Lichtenzveig J."/>
            <person name="Gali K.K."/>
            <person name="Rubio J."/>
            <person name="Nadarajan N."/>
            <person name="Dolezel J."/>
            <person name="Bansal K.C."/>
            <person name="Xu X."/>
            <person name="Edwards D."/>
            <person name="Zhang G."/>
            <person name="Kahl G."/>
            <person name="Gil J."/>
            <person name="Singh K.B."/>
            <person name="Datta S.K."/>
            <person name="Jackson S.A."/>
            <person name="Wang J."/>
            <person name="Cook D.R."/>
        </authorList>
    </citation>
    <scope>NUCLEOTIDE SEQUENCE [LARGE SCALE GENOMIC DNA]</scope>
    <source>
        <strain evidence="7">cv. CDC Frontier</strain>
    </source>
</reference>
<organism evidence="7 8">
    <name type="scientific">Cicer arietinum</name>
    <name type="common">Chickpea</name>
    <name type="synonym">Garbanzo</name>
    <dbReference type="NCBI Taxonomy" id="3827"/>
    <lineage>
        <taxon>Eukaryota</taxon>
        <taxon>Viridiplantae</taxon>
        <taxon>Streptophyta</taxon>
        <taxon>Embryophyta</taxon>
        <taxon>Tracheophyta</taxon>
        <taxon>Spermatophyta</taxon>
        <taxon>Magnoliopsida</taxon>
        <taxon>eudicotyledons</taxon>
        <taxon>Gunneridae</taxon>
        <taxon>Pentapetalae</taxon>
        <taxon>rosids</taxon>
        <taxon>fabids</taxon>
        <taxon>Fabales</taxon>
        <taxon>Fabaceae</taxon>
        <taxon>Papilionoideae</taxon>
        <taxon>50 kb inversion clade</taxon>
        <taxon>NPAAA clade</taxon>
        <taxon>Hologalegina</taxon>
        <taxon>IRL clade</taxon>
        <taxon>Cicereae</taxon>
        <taxon>Cicer</taxon>
    </lineage>
</organism>
<evidence type="ECO:0000256" key="1">
    <source>
        <dbReference type="ARBA" id="ARBA00004167"/>
    </source>
</evidence>
<evidence type="ECO:0000259" key="6">
    <source>
        <dbReference type="Pfam" id="PF03168"/>
    </source>
</evidence>
<dbReference type="KEGG" id="cam:101495590"/>
<name>A0A1S2XD34_CICAR</name>
<dbReference type="STRING" id="3827.A0A1S2XD34"/>
<dbReference type="PANTHER" id="PTHR31415:SF180">
    <property type="entry name" value="PROTEIN, PUTATIVE-RELATED"/>
    <property type="match status" value="1"/>
</dbReference>
<dbReference type="Pfam" id="PF03168">
    <property type="entry name" value="LEA_2"/>
    <property type="match status" value="1"/>
</dbReference>
<dbReference type="eggNOG" id="ENOG502QSD7">
    <property type="taxonomic scope" value="Eukaryota"/>
</dbReference>
<feature type="transmembrane region" description="Helical" evidence="5">
    <location>
        <begin position="19"/>
        <end position="41"/>
    </location>
</feature>
<evidence type="ECO:0000313" key="7">
    <source>
        <dbReference type="Proteomes" id="UP000087171"/>
    </source>
</evidence>
<dbReference type="InterPro" id="IPR044839">
    <property type="entry name" value="NDR1-like"/>
</dbReference>
<dbReference type="OrthoDB" id="1426517at2759"/>
<sequence length="222" mass="24802">MTKECDYHDDEYRQLVRRIFAGILTFIIFILFVVFLIWIILRPTKPRFVLQDATVFAFNLSSTDEPPSPTTPITPNTLTLTIQATLSSINPNSKIGIYYHKLDAYVSYRGQQISLATQLPQTYQGHRDITVWSPLLYGVGVPVSPYLSEILRQDQLSGGVLVNVKVNGRVKWKVGTWVSGRYHIDVNCPAFIRVAGDKGDGGFGVSGPAVKFQFSQSCVVDV</sequence>
<dbReference type="PaxDb" id="3827-XP_004487461.1"/>
<dbReference type="GO" id="GO:0005886">
    <property type="term" value="C:plasma membrane"/>
    <property type="evidence" value="ECO:0007669"/>
    <property type="project" value="TreeGrafter"/>
</dbReference>
<keyword evidence="3 5" id="KW-1133">Transmembrane helix</keyword>
<feature type="domain" description="Late embryogenesis abundant protein LEA-2 subgroup" evidence="6">
    <location>
        <begin position="86"/>
        <end position="188"/>
    </location>
</feature>